<evidence type="ECO:0000256" key="1">
    <source>
        <dbReference type="ARBA" id="ARBA00023125"/>
    </source>
</evidence>
<dbReference type="InterPro" id="IPR036390">
    <property type="entry name" value="WH_DNA-bd_sf"/>
</dbReference>
<reference evidence="4 5" key="1">
    <citation type="journal article" date="2011" name="J. Gen. Appl. Microbiol.">
        <title>Draft genome sequencing of the enigmatic yeast Saitoella complicata.</title>
        <authorList>
            <person name="Nishida H."/>
            <person name="Hamamoto M."/>
            <person name="Sugiyama J."/>
        </authorList>
    </citation>
    <scope>NUCLEOTIDE SEQUENCE [LARGE SCALE GENOMIC DNA]</scope>
    <source>
        <strain evidence="4 5">NRRL Y-17804</strain>
    </source>
</reference>
<feature type="compositionally biased region" description="Low complexity" evidence="2">
    <location>
        <begin position="103"/>
        <end position="126"/>
    </location>
</feature>
<dbReference type="GO" id="GO:0000978">
    <property type="term" value="F:RNA polymerase II cis-regulatory region sequence-specific DNA binding"/>
    <property type="evidence" value="ECO:0007669"/>
    <property type="project" value="TreeGrafter"/>
</dbReference>
<dbReference type="InterPro" id="IPR003150">
    <property type="entry name" value="DNA-bd_RFX"/>
</dbReference>
<dbReference type="EMBL" id="BACD03000085">
    <property type="protein sequence ID" value="GAO52760.1"/>
    <property type="molecule type" value="Genomic_DNA"/>
</dbReference>
<dbReference type="Proteomes" id="UP000033140">
    <property type="component" value="Unassembled WGS sequence"/>
</dbReference>
<evidence type="ECO:0000256" key="2">
    <source>
        <dbReference type="SAM" id="MobiDB-lite"/>
    </source>
</evidence>
<keyword evidence="5" id="KW-1185">Reference proteome</keyword>
<feature type="compositionally biased region" description="Polar residues" evidence="2">
    <location>
        <begin position="86"/>
        <end position="101"/>
    </location>
</feature>
<gene>
    <name evidence="4" type="ORF">G7K_6829-t1</name>
</gene>
<evidence type="ECO:0000259" key="3">
    <source>
        <dbReference type="PROSITE" id="PS51526"/>
    </source>
</evidence>
<protein>
    <recommendedName>
        <fullName evidence="3">RFX-type winged-helix domain-containing protein</fullName>
    </recommendedName>
</protein>
<dbReference type="PANTHER" id="PTHR12619:SF5">
    <property type="entry name" value="TRANSCRIPTION FACTOR RFX4"/>
    <property type="match status" value="1"/>
</dbReference>
<dbReference type="InterPro" id="IPR039779">
    <property type="entry name" value="RFX-like"/>
</dbReference>
<feature type="compositionally biased region" description="Acidic residues" evidence="2">
    <location>
        <begin position="695"/>
        <end position="715"/>
    </location>
</feature>
<proteinExistence type="predicted"/>
<dbReference type="Pfam" id="PF02257">
    <property type="entry name" value="RFX_DNA_binding"/>
    <property type="match status" value="1"/>
</dbReference>
<dbReference type="STRING" id="698492.A0A0E9NTM4"/>
<reference evidence="4 5" key="3">
    <citation type="journal article" date="2015" name="Genome Announc.">
        <title>Draft Genome Sequence of the Archiascomycetous Yeast Saitoella complicata.</title>
        <authorList>
            <person name="Yamauchi K."/>
            <person name="Kondo S."/>
            <person name="Hamamoto M."/>
            <person name="Takahashi Y."/>
            <person name="Ogura Y."/>
            <person name="Hayashi T."/>
            <person name="Nishida H."/>
        </authorList>
    </citation>
    <scope>NUCLEOTIDE SEQUENCE [LARGE SCALE GENOMIC DNA]</scope>
    <source>
        <strain evidence="4 5">NRRL Y-17804</strain>
    </source>
</reference>
<sequence length="743" mass="81352">MEYFQEPKSLDQHQVAQAIHLAQQQRHTPHPHHQQFPIDPTLQHEYASYAASMEGAGEGGHEQQGPFGDEVNVNVFQDVTPLQQAAVSLQQHHQASPQIGQDQPPVQVQTQPPLSAASTTGTAHGTPVPPPAQLQASLISAPAPTPDMTSVDVDTLELRRIAQDSLSQPLSSLAESVRLTTHTPTSERHRQIFGMSYLLRTCDPAPPEIAVPRNRIYARYVAVCAGERMKPLNPASFGKLVRVVFRGIKTRRLGVRGQSKYHYCGIRLRGEDDVPRSEDDDDEGMERRGGQMIEIGEGGDMDVANGQFLGYHDYYLHFPPVAGSGKAAAKEEQPATGSLTTAPDGGLPSSSSRFTLPQIQSYLPTEGHDPDLVGILVGLYSAHCSQLIESVRFMRLKQFLTSMAGFQSGLTMPVQRLLCGSEGLRRWVSRADLGMYKEIVRLLAPLALQVVPPPVLASLRALSSTLPGHLRASLVACCPPDFIEAKAKPAEAFARLLGRLLRVNDTAHAAARFLVNPADRELMRVDWVRLVDIRGIVEREVPMCGQDAVRRVLEEEIPALLAGVDLSLPRGAGEGGQLQPVQQHTSSDVLEHWASYLTRLPSRFPRVSPKLFLLVMGAVMSAALRDVTVGGGEGFGAWWVVRCWVDEFVGWIGEKGGFLNLEAVEHPGPRRRETVLQKDAPGEESMGVREGEGENEHEDQEDAEMEGEGEGEDAGNENREMDSIYASVTKLDEDFDGQDTQEA</sequence>
<dbReference type="GO" id="GO:0000981">
    <property type="term" value="F:DNA-binding transcription factor activity, RNA polymerase II-specific"/>
    <property type="evidence" value="ECO:0007669"/>
    <property type="project" value="TreeGrafter"/>
</dbReference>
<dbReference type="AlphaFoldDB" id="A0A0E9NTM4"/>
<feature type="compositionally biased region" description="Acidic residues" evidence="2">
    <location>
        <begin position="733"/>
        <end position="743"/>
    </location>
</feature>
<dbReference type="OMA" id="MIWLREN"/>
<feature type="region of interest" description="Disordered" evidence="2">
    <location>
        <begin position="86"/>
        <end position="133"/>
    </location>
</feature>
<dbReference type="InterPro" id="IPR057321">
    <property type="entry name" value="RFX1-4/6/8-like_BCD"/>
</dbReference>
<feature type="region of interest" description="Disordered" evidence="2">
    <location>
        <begin position="326"/>
        <end position="350"/>
    </location>
</feature>
<dbReference type="SUPFAM" id="SSF46785">
    <property type="entry name" value="Winged helix' DNA-binding domain"/>
    <property type="match status" value="1"/>
</dbReference>
<evidence type="ECO:0000313" key="4">
    <source>
        <dbReference type="EMBL" id="GAO52760.1"/>
    </source>
</evidence>
<dbReference type="OrthoDB" id="10056949at2759"/>
<feature type="domain" description="RFX-type winged-helix" evidence="3">
    <location>
        <begin position="194"/>
        <end position="270"/>
    </location>
</feature>
<dbReference type="Gene3D" id="1.10.10.10">
    <property type="entry name" value="Winged helix-like DNA-binding domain superfamily/Winged helix DNA-binding domain"/>
    <property type="match status" value="1"/>
</dbReference>
<reference evidence="4 5" key="2">
    <citation type="journal article" date="2014" name="J. Gen. Appl. Microbiol.">
        <title>The early diverging ascomycetous budding yeast Saitoella complicata has three histone deacetylases belonging to the Clr6, Hos2, and Rpd3 lineages.</title>
        <authorList>
            <person name="Nishida H."/>
            <person name="Matsumoto T."/>
            <person name="Kondo S."/>
            <person name="Hamamoto M."/>
            <person name="Yoshikawa H."/>
        </authorList>
    </citation>
    <scope>NUCLEOTIDE SEQUENCE [LARGE SCALE GENOMIC DNA]</scope>
    <source>
        <strain evidence="4 5">NRRL Y-17804</strain>
    </source>
</reference>
<accession>A0A0E9NTM4</accession>
<dbReference type="RefSeq" id="XP_019026678.1">
    <property type="nucleotide sequence ID" value="XM_019166664.1"/>
</dbReference>
<comment type="caution">
    <text evidence="4">The sequence shown here is derived from an EMBL/GenBank/DDBJ whole genome shotgun (WGS) entry which is preliminary data.</text>
</comment>
<dbReference type="PANTHER" id="PTHR12619">
    <property type="entry name" value="RFX TRANSCRIPTION FACTOR FAMILY"/>
    <property type="match status" value="1"/>
</dbReference>
<name>A0A0E9NTM4_SAICN</name>
<keyword evidence="1" id="KW-0238">DNA-binding</keyword>
<dbReference type="PROSITE" id="PS51526">
    <property type="entry name" value="RFX_DBD"/>
    <property type="match status" value="1"/>
</dbReference>
<feature type="region of interest" description="Disordered" evidence="2">
    <location>
        <begin position="668"/>
        <end position="743"/>
    </location>
</feature>
<organism evidence="4 5">
    <name type="scientific">Saitoella complicata (strain BCRC 22490 / CBS 7301 / JCM 7358 / NBRC 10748 / NRRL Y-17804)</name>
    <dbReference type="NCBI Taxonomy" id="698492"/>
    <lineage>
        <taxon>Eukaryota</taxon>
        <taxon>Fungi</taxon>
        <taxon>Dikarya</taxon>
        <taxon>Ascomycota</taxon>
        <taxon>Taphrinomycotina</taxon>
        <taxon>Taphrinomycotina incertae sedis</taxon>
        <taxon>Saitoella</taxon>
    </lineage>
</organism>
<dbReference type="InterPro" id="IPR036388">
    <property type="entry name" value="WH-like_DNA-bd_sf"/>
</dbReference>
<evidence type="ECO:0000313" key="5">
    <source>
        <dbReference type="Proteomes" id="UP000033140"/>
    </source>
</evidence>
<dbReference type="Pfam" id="PF25340">
    <property type="entry name" value="BCD_RFX"/>
    <property type="match status" value="1"/>
</dbReference>